<keyword evidence="9" id="KW-1185">Reference proteome</keyword>
<evidence type="ECO:0000256" key="2">
    <source>
        <dbReference type="ARBA" id="ARBA00012566"/>
    </source>
</evidence>
<evidence type="ECO:0000256" key="6">
    <source>
        <dbReference type="ARBA" id="ARBA00034414"/>
    </source>
</evidence>
<gene>
    <name evidence="8" type="ORF">B0O44_103420</name>
</gene>
<dbReference type="InterPro" id="IPR054978">
    <property type="entry name" value="Endoglyc_F3"/>
</dbReference>
<dbReference type="AlphaFoldDB" id="A0A318UEX2"/>
<evidence type="ECO:0000256" key="4">
    <source>
        <dbReference type="ARBA" id="ARBA00022801"/>
    </source>
</evidence>
<organism evidence="8 9">
    <name type="scientific">Pedobacter nutrimenti</name>
    <dbReference type="NCBI Taxonomy" id="1241337"/>
    <lineage>
        <taxon>Bacteria</taxon>
        <taxon>Pseudomonadati</taxon>
        <taxon>Bacteroidota</taxon>
        <taxon>Sphingobacteriia</taxon>
        <taxon>Sphingobacteriales</taxon>
        <taxon>Sphingobacteriaceae</taxon>
        <taxon>Pedobacter</taxon>
    </lineage>
</organism>
<dbReference type="PROSITE" id="PS51910">
    <property type="entry name" value="GH18_2"/>
    <property type="match status" value="1"/>
</dbReference>
<evidence type="ECO:0000256" key="3">
    <source>
        <dbReference type="ARBA" id="ARBA00022729"/>
    </source>
</evidence>
<evidence type="ECO:0000259" key="7">
    <source>
        <dbReference type="PROSITE" id="PS51910"/>
    </source>
</evidence>
<evidence type="ECO:0000256" key="5">
    <source>
        <dbReference type="ARBA" id="ARBA00023295"/>
    </source>
</evidence>
<dbReference type="InterPro" id="IPR017853">
    <property type="entry name" value="GH"/>
</dbReference>
<sequence length="309" mass="34719">MRILFYSFLITAAAIFNCSAQVTGRQKFIAYYITDGRNASFKLRDIPDGVDMVILFGVKYWQYQDTLKYPAGQGMMGSYKSYGAYFKDIKALQKRGIAVLQNVDDAANWQQAKPDGYANPEVWASNLQKILVEQYHLDGISLDIEHSGKAPDLIPSFPRFEEIGYHGWYKGAMEANPNFLSCIAALTKYFGPRSGTKKQLQTASGLDIYSWDKIATHFGDAFDYFQIQSYDRSVSTCQLMMNYVFNVNKIPASKMIFGAYPEGHKSLLSDIALAKWKPVQGVKGGIMVYTFNSDLSYSNAVLKALRAAE</sequence>
<name>A0A318UEX2_9SPHI</name>
<evidence type="ECO:0000256" key="1">
    <source>
        <dbReference type="ARBA" id="ARBA00009336"/>
    </source>
</evidence>
<dbReference type="InterPro" id="IPR057016">
    <property type="entry name" value="EndoS_F2-like_TIM-barrel"/>
</dbReference>
<reference evidence="8 9" key="1">
    <citation type="submission" date="2018-06" db="EMBL/GenBank/DDBJ databases">
        <title>Genomic Encyclopedia of Archaeal and Bacterial Type Strains, Phase II (KMG-II): from individual species to whole genera.</title>
        <authorList>
            <person name="Goeker M."/>
        </authorList>
    </citation>
    <scope>NUCLEOTIDE SEQUENCE [LARGE SCALE GENOMIC DNA]</scope>
    <source>
        <strain evidence="8 9">DSM 27372</strain>
    </source>
</reference>
<dbReference type="RefSeq" id="WP_110829911.1">
    <property type="nucleotide sequence ID" value="NZ_QKLU01000003.1"/>
</dbReference>
<dbReference type="NCBIfam" id="NF045481">
    <property type="entry name" value="Endoglyc_F3"/>
    <property type="match status" value="1"/>
</dbReference>
<feature type="domain" description="GH18" evidence="7">
    <location>
        <begin position="26"/>
        <end position="308"/>
    </location>
</feature>
<dbReference type="SUPFAM" id="SSF51445">
    <property type="entry name" value="(Trans)glycosidases"/>
    <property type="match status" value="1"/>
</dbReference>
<dbReference type="EC" id="3.2.1.96" evidence="2"/>
<dbReference type="Gene3D" id="3.20.20.80">
    <property type="entry name" value="Glycosidases"/>
    <property type="match status" value="1"/>
</dbReference>
<keyword evidence="3" id="KW-0732">Signal</keyword>
<proteinExistence type="inferred from homology"/>
<dbReference type="Pfam" id="PF23916">
    <property type="entry name" value="TIM-barrel_EndoS"/>
    <property type="match status" value="1"/>
</dbReference>
<dbReference type="EMBL" id="QKLU01000003">
    <property type="protein sequence ID" value="PYF74974.1"/>
    <property type="molecule type" value="Genomic_DNA"/>
</dbReference>
<protein>
    <recommendedName>
        <fullName evidence="2">mannosyl-glycoprotein endo-beta-N-acetylglucosaminidase</fullName>
        <ecNumber evidence="2">3.2.1.96</ecNumber>
    </recommendedName>
</protein>
<dbReference type="GO" id="GO:0005975">
    <property type="term" value="P:carbohydrate metabolic process"/>
    <property type="evidence" value="ECO:0007669"/>
    <property type="project" value="InterPro"/>
</dbReference>
<dbReference type="InterPro" id="IPR001223">
    <property type="entry name" value="Glyco_hydro18_cat"/>
</dbReference>
<comment type="catalytic activity">
    <reaction evidence="6">
        <text>an N(4)-(oligosaccharide-(1-&gt;3)-[oligosaccharide-(1-&gt;6)]-beta-D-Man-(1-&gt;4)-beta-D-GlcNAc-(1-&gt;4)-alpha-D-GlcNAc)-L-asparaginyl-[protein] + H2O = an oligosaccharide-(1-&gt;3)-[oligosaccharide-(1-&gt;6)]-beta-D-Man-(1-&gt;4)-D-GlcNAc + N(4)-(N-acetyl-beta-D-glucosaminyl)-L-asparaginyl-[protein]</text>
        <dbReference type="Rhea" id="RHEA:73067"/>
        <dbReference type="Rhea" id="RHEA-COMP:12603"/>
        <dbReference type="Rhea" id="RHEA-COMP:18176"/>
        <dbReference type="ChEBI" id="CHEBI:15377"/>
        <dbReference type="ChEBI" id="CHEBI:132248"/>
        <dbReference type="ChEBI" id="CHEBI:192714"/>
        <dbReference type="ChEBI" id="CHEBI:192715"/>
        <dbReference type="EC" id="3.2.1.96"/>
    </reaction>
</comment>
<evidence type="ECO:0000313" key="9">
    <source>
        <dbReference type="Proteomes" id="UP000248198"/>
    </source>
</evidence>
<dbReference type="OrthoDB" id="7183084at2"/>
<comment type="caution">
    <text evidence="8">The sequence shown here is derived from an EMBL/GenBank/DDBJ whole genome shotgun (WGS) entry which is preliminary data.</text>
</comment>
<evidence type="ECO:0000313" key="8">
    <source>
        <dbReference type="EMBL" id="PYF74974.1"/>
    </source>
</evidence>
<comment type="similarity">
    <text evidence="1">Belongs to the glycosyl hydrolase 18 family.</text>
</comment>
<keyword evidence="4 8" id="KW-0378">Hydrolase</keyword>
<dbReference type="GO" id="GO:0033925">
    <property type="term" value="F:mannosyl-glycoprotein endo-beta-N-acetylglucosaminidase activity"/>
    <property type="evidence" value="ECO:0007669"/>
    <property type="project" value="UniProtKB-EC"/>
</dbReference>
<dbReference type="Proteomes" id="UP000248198">
    <property type="component" value="Unassembled WGS sequence"/>
</dbReference>
<keyword evidence="5" id="KW-0326">Glycosidase</keyword>
<accession>A0A318UEX2</accession>